<reference evidence="1 2" key="1">
    <citation type="submission" date="2022-11" db="EMBL/GenBank/DDBJ databases">
        <title>Spartinivicinus poritis sp. nov., isolated from scleractinian coral Porites lutea.</title>
        <authorList>
            <person name="Zhang G."/>
            <person name="Cai L."/>
            <person name="Wei Q."/>
        </authorList>
    </citation>
    <scope>NUCLEOTIDE SEQUENCE [LARGE SCALE GENOMIC DNA]</scope>
    <source>
        <strain evidence="1 2">A2-2</strain>
    </source>
</reference>
<dbReference type="Pfam" id="PF07275">
    <property type="entry name" value="ArdA"/>
    <property type="match status" value="1"/>
</dbReference>
<dbReference type="Proteomes" id="UP001528823">
    <property type="component" value="Unassembled WGS sequence"/>
</dbReference>
<dbReference type="InterPro" id="IPR041893">
    <property type="entry name" value="ArdA_dom3"/>
</dbReference>
<proteinExistence type="predicted"/>
<evidence type="ECO:0000313" key="1">
    <source>
        <dbReference type="EMBL" id="MDE1462093.1"/>
    </source>
</evidence>
<name>A0ABT5U6T4_9GAMM</name>
<dbReference type="RefSeq" id="WP_274688453.1">
    <property type="nucleotide sequence ID" value="NZ_JAPMOU010000008.1"/>
</dbReference>
<protein>
    <submittedName>
        <fullName evidence="1">Antirestriction protein ArdA</fullName>
    </submittedName>
</protein>
<comment type="caution">
    <text evidence="1">The sequence shown here is derived from an EMBL/GenBank/DDBJ whole genome shotgun (WGS) entry which is preliminary data.</text>
</comment>
<evidence type="ECO:0000313" key="2">
    <source>
        <dbReference type="Proteomes" id="UP001528823"/>
    </source>
</evidence>
<sequence length="177" mass="21082">MATITFYSLYDYNCGELLAKTFDLDNYEAYEELVSDIHAWLQELTKQINDGVLREEWIVADYEDIPDKYVGEHSLDSEYFTYVSVLNELSEWYTNDAENILQAWIDYGYPLDAEQIKDAYVGHYDTHRAFGQEYLAELEGLSNIPERLRYYIDWERMAEDALINDFWETKGYTFFRV</sequence>
<dbReference type="EMBL" id="JAPMOU010000008">
    <property type="protein sequence ID" value="MDE1462093.1"/>
    <property type="molecule type" value="Genomic_DNA"/>
</dbReference>
<accession>A0ABT5U6T4</accession>
<dbReference type="InterPro" id="IPR009899">
    <property type="entry name" value="ArdA"/>
</dbReference>
<dbReference type="Gene3D" id="1.10.10.1190">
    <property type="entry name" value="Antirestriction protein ArdA, domain 3"/>
    <property type="match status" value="1"/>
</dbReference>
<gene>
    <name evidence="1" type="ORF">ORQ98_08925</name>
</gene>
<organism evidence="1 2">
    <name type="scientific">Spartinivicinus poritis</name>
    <dbReference type="NCBI Taxonomy" id="2994640"/>
    <lineage>
        <taxon>Bacteria</taxon>
        <taxon>Pseudomonadati</taxon>
        <taxon>Pseudomonadota</taxon>
        <taxon>Gammaproteobacteria</taxon>
        <taxon>Oceanospirillales</taxon>
        <taxon>Zooshikellaceae</taxon>
        <taxon>Spartinivicinus</taxon>
    </lineage>
</organism>
<keyword evidence="2" id="KW-1185">Reference proteome</keyword>